<dbReference type="CDD" id="cd08267">
    <property type="entry name" value="MDR1"/>
    <property type="match status" value="1"/>
</dbReference>
<dbReference type="InterPro" id="IPR020843">
    <property type="entry name" value="ER"/>
</dbReference>
<accession>A0A0D2P9A4</accession>
<dbReference type="GO" id="GO:0016491">
    <property type="term" value="F:oxidoreductase activity"/>
    <property type="evidence" value="ECO:0007669"/>
    <property type="project" value="InterPro"/>
</dbReference>
<name>A0A0D2P9A4_HYPSF</name>
<gene>
    <name evidence="2" type="ORF">HYPSUDRAFT_63192</name>
</gene>
<sequence length="264" mass="28461">MNSTLKSIPNKQTAWTVLNRGNPSKALYLTTDWPVPKVLKTGEVLVKRPHVAEFDLAGVVVDGNGTDLSEGDQVYGFLGVGALSQYTSLPAAYLVKRPLDIPAIEAAGVPLAALTSYQALRLGKLESGQTIFINGGSSSLGAFAIQFAKARGAKVVATASTKNEAFVRRMGADEFIDYTKVGSLGKYLVQNLPITRYQVIYDAVGLVDPSLYSYSEKYLARDGVFITSGAIPKRLSMTEVLQFFGTAKARAIPAWLGGVNRRYE</sequence>
<dbReference type="SUPFAM" id="SSF51735">
    <property type="entry name" value="NAD(P)-binding Rossmann-fold domains"/>
    <property type="match status" value="1"/>
</dbReference>
<protein>
    <recommendedName>
        <fullName evidence="1">Enoyl reductase (ER) domain-containing protein</fullName>
    </recommendedName>
</protein>
<dbReference type="Gene3D" id="3.40.50.720">
    <property type="entry name" value="NAD(P)-binding Rossmann-like Domain"/>
    <property type="match status" value="1"/>
</dbReference>
<dbReference type="InterPro" id="IPR013149">
    <property type="entry name" value="ADH-like_C"/>
</dbReference>
<dbReference type="EMBL" id="KN817524">
    <property type="protein sequence ID" value="KJA27514.1"/>
    <property type="molecule type" value="Genomic_DNA"/>
</dbReference>
<evidence type="ECO:0000313" key="2">
    <source>
        <dbReference type="EMBL" id="KJA27514.1"/>
    </source>
</evidence>
<dbReference type="STRING" id="945553.A0A0D2P9A4"/>
<feature type="domain" description="Enoyl reductase (ER)" evidence="1">
    <location>
        <begin position="22"/>
        <end position="252"/>
    </location>
</feature>
<evidence type="ECO:0000313" key="3">
    <source>
        <dbReference type="Proteomes" id="UP000054270"/>
    </source>
</evidence>
<keyword evidence="3" id="KW-1185">Reference proteome</keyword>
<dbReference type="PANTHER" id="PTHR11695:SF294">
    <property type="entry name" value="RETICULON-4-INTERACTING PROTEIN 1, MITOCHONDRIAL"/>
    <property type="match status" value="1"/>
</dbReference>
<dbReference type="InterPro" id="IPR050700">
    <property type="entry name" value="YIM1/Zinc_Alcohol_DH_Fams"/>
</dbReference>
<dbReference type="SMART" id="SM00829">
    <property type="entry name" value="PKS_ER"/>
    <property type="match status" value="1"/>
</dbReference>
<organism evidence="2 3">
    <name type="scientific">Hypholoma sublateritium (strain FD-334 SS-4)</name>
    <dbReference type="NCBI Taxonomy" id="945553"/>
    <lineage>
        <taxon>Eukaryota</taxon>
        <taxon>Fungi</taxon>
        <taxon>Dikarya</taxon>
        <taxon>Basidiomycota</taxon>
        <taxon>Agaricomycotina</taxon>
        <taxon>Agaricomycetes</taxon>
        <taxon>Agaricomycetidae</taxon>
        <taxon>Agaricales</taxon>
        <taxon>Agaricineae</taxon>
        <taxon>Strophariaceae</taxon>
        <taxon>Hypholoma</taxon>
    </lineage>
</organism>
<proteinExistence type="predicted"/>
<dbReference type="SUPFAM" id="SSF50129">
    <property type="entry name" value="GroES-like"/>
    <property type="match status" value="1"/>
</dbReference>
<dbReference type="OrthoDB" id="3509362at2759"/>
<dbReference type="PANTHER" id="PTHR11695">
    <property type="entry name" value="ALCOHOL DEHYDROGENASE RELATED"/>
    <property type="match status" value="1"/>
</dbReference>
<reference evidence="3" key="1">
    <citation type="submission" date="2014-04" db="EMBL/GenBank/DDBJ databases">
        <title>Evolutionary Origins and Diversification of the Mycorrhizal Mutualists.</title>
        <authorList>
            <consortium name="DOE Joint Genome Institute"/>
            <consortium name="Mycorrhizal Genomics Consortium"/>
            <person name="Kohler A."/>
            <person name="Kuo A."/>
            <person name="Nagy L.G."/>
            <person name="Floudas D."/>
            <person name="Copeland A."/>
            <person name="Barry K.W."/>
            <person name="Cichocki N."/>
            <person name="Veneault-Fourrey C."/>
            <person name="LaButti K."/>
            <person name="Lindquist E.A."/>
            <person name="Lipzen A."/>
            <person name="Lundell T."/>
            <person name="Morin E."/>
            <person name="Murat C."/>
            <person name="Riley R."/>
            <person name="Ohm R."/>
            <person name="Sun H."/>
            <person name="Tunlid A."/>
            <person name="Henrissat B."/>
            <person name="Grigoriev I.V."/>
            <person name="Hibbett D.S."/>
            <person name="Martin F."/>
        </authorList>
    </citation>
    <scope>NUCLEOTIDE SEQUENCE [LARGE SCALE GENOMIC DNA]</scope>
    <source>
        <strain evidence="3">FD-334 SS-4</strain>
    </source>
</reference>
<dbReference type="Gene3D" id="3.90.180.10">
    <property type="entry name" value="Medium-chain alcohol dehydrogenases, catalytic domain"/>
    <property type="match status" value="1"/>
</dbReference>
<dbReference type="InterPro" id="IPR011032">
    <property type="entry name" value="GroES-like_sf"/>
</dbReference>
<dbReference type="Proteomes" id="UP000054270">
    <property type="component" value="Unassembled WGS sequence"/>
</dbReference>
<dbReference type="OMA" id="SGGCGIF"/>
<evidence type="ECO:0000259" key="1">
    <source>
        <dbReference type="SMART" id="SM00829"/>
    </source>
</evidence>
<dbReference type="InterPro" id="IPR036291">
    <property type="entry name" value="NAD(P)-bd_dom_sf"/>
</dbReference>
<dbReference type="Pfam" id="PF00107">
    <property type="entry name" value="ADH_zinc_N"/>
    <property type="match status" value="1"/>
</dbReference>
<dbReference type="AlphaFoldDB" id="A0A0D2P9A4"/>